<dbReference type="PROSITE" id="PS50234">
    <property type="entry name" value="VWFA"/>
    <property type="match status" value="1"/>
</dbReference>
<evidence type="ECO:0000259" key="2">
    <source>
        <dbReference type="PROSITE" id="PS50234"/>
    </source>
</evidence>
<organism evidence="3">
    <name type="scientific">marine metagenome</name>
    <dbReference type="NCBI Taxonomy" id="408172"/>
    <lineage>
        <taxon>unclassified sequences</taxon>
        <taxon>metagenomes</taxon>
        <taxon>ecological metagenomes</taxon>
    </lineage>
</organism>
<feature type="domain" description="VWFA" evidence="2">
    <location>
        <begin position="197"/>
        <end position="358"/>
    </location>
</feature>
<protein>
    <recommendedName>
        <fullName evidence="2">VWFA domain-containing protein</fullName>
    </recommendedName>
</protein>
<dbReference type="InterPro" id="IPR036465">
    <property type="entry name" value="vWFA_dom_sf"/>
</dbReference>
<gene>
    <name evidence="3" type="ORF">METZ01_LOCUS91260</name>
</gene>
<feature type="transmembrane region" description="Helical" evidence="1">
    <location>
        <begin position="6"/>
        <end position="26"/>
    </location>
</feature>
<dbReference type="SMART" id="SM00327">
    <property type="entry name" value="VWA"/>
    <property type="match status" value="1"/>
</dbReference>
<evidence type="ECO:0000256" key="1">
    <source>
        <dbReference type="SAM" id="Phobius"/>
    </source>
</evidence>
<sequence length="358" mass="40665">MPSQKSILKALILSISIHLIIILLLAKLIQTQKLFMSNEQPKLLVSFQSHPKELRITPRKRVKARSPILTNPRRNIVKETRLSTEGEASIEQSKILPILAKPTKISPFLADLNANNVSVTDGLDSIIKFNDVSPPASDYSRATGDFRKGFRPIFRNKNTFVTKNLLPETKRIDLFPMDTSLVKIARNIVSHSKNVVDIVFLIDGSRSMRNDIESVKRHLHSMTDVLKLENMDFTIGVVIFRHHRGYGLLGWDFEVTKQTKAIGRITKVLEKVKCIGGEKAIDSIYRATEEVKFREGAERRFILVTDEYLAGNYKPGRLLERLKSKKISLSIIGRKEQAQKKLAHQTSGIWLSIDSLKF</sequence>
<keyword evidence="1" id="KW-0812">Transmembrane</keyword>
<dbReference type="SUPFAM" id="SSF53300">
    <property type="entry name" value="vWA-like"/>
    <property type="match status" value="1"/>
</dbReference>
<keyword evidence="1" id="KW-1133">Transmembrane helix</keyword>
<name>A0A381VDI0_9ZZZZ</name>
<dbReference type="InterPro" id="IPR002035">
    <property type="entry name" value="VWF_A"/>
</dbReference>
<dbReference type="Pfam" id="PF00092">
    <property type="entry name" value="VWA"/>
    <property type="match status" value="1"/>
</dbReference>
<dbReference type="Gene3D" id="3.40.50.410">
    <property type="entry name" value="von Willebrand factor, type A domain"/>
    <property type="match status" value="1"/>
</dbReference>
<proteinExistence type="predicted"/>
<dbReference type="AlphaFoldDB" id="A0A381VDI0"/>
<reference evidence="3" key="1">
    <citation type="submission" date="2018-05" db="EMBL/GenBank/DDBJ databases">
        <authorList>
            <person name="Lanie J.A."/>
            <person name="Ng W.-L."/>
            <person name="Kazmierczak K.M."/>
            <person name="Andrzejewski T.M."/>
            <person name="Davidsen T.M."/>
            <person name="Wayne K.J."/>
            <person name="Tettelin H."/>
            <person name="Glass J.I."/>
            <person name="Rusch D."/>
            <person name="Podicherti R."/>
            <person name="Tsui H.-C.T."/>
            <person name="Winkler M.E."/>
        </authorList>
    </citation>
    <scope>NUCLEOTIDE SEQUENCE</scope>
</reference>
<dbReference type="EMBL" id="UINC01008538">
    <property type="protein sequence ID" value="SVA38406.1"/>
    <property type="molecule type" value="Genomic_DNA"/>
</dbReference>
<keyword evidence="1" id="KW-0472">Membrane</keyword>
<accession>A0A381VDI0</accession>
<evidence type="ECO:0000313" key="3">
    <source>
        <dbReference type="EMBL" id="SVA38406.1"/>
    </source>
</evidence>
<dbReference type="CDD" id="cd00198">
    <property type="entry name" value="vWFA"/>
    <property type="match status" value="1"/>
</dbReference>